<evidence type="ECO:0000313" key="2">
    <source>
        <dbReference type="Proteomes" id="UP000216363"/>
    </source>
</evidence>
<dbReference type="SUPFAM" id="SSF55298">
    <property type="entry name" value="YjgF-like"/>
    <property type="match status" value="1"/>
</dbReference>
<comment type="caution">
    <text evidence="1">The sequence shown here is derived from an EMBL/GenBank/DDBJ whole genome shotgun (WGS) entry which is preliminary data.</text>
</comment>
<dbReference type="EMBL" id="NNRN01000056">
    <property type="protein sequence ID" value="OYR26009.1"/>
    <property type="molecule type" value="Genomic_DNA"/>
</dbReference>
<dbReference type="Gene3D" id="3.30.1330.40">
    <property type="entry name" value="RutC-like"/>
    <property type="match status" value="1"/>
</dbReference>
<protein>
    <submittedName>
        <fullName evidence="1">Endoribonuclease L-PSP family protein</fullName>
    </submittedName>
</protein>
<dbReference type="Proteomes" id="UP000216363">
    <property type="component" value="Unassembled WGS sequence"/>
</dbReference>
<sequence>MGQVVPETPVETYRIAVELAAENALTAAKTQLVSGEQILAVLSLTVYVNAPAGYTLHSRVADFASMFLEEHAKGGVSSRAAIGVSSLPGGATFEVSIIAAAGR</sequence>
<proteinExistence type="predicted"/>
<accession>A0A256GFY2</accession>
<evidence type="ECO:0000313" key="1">
    <source>
        <dbReference type="EMBL" id="OYR26009.1"/>
    </source>
</evidence>
<dbReference type="AlphaFoldDB" id="A0A256GFY2"/>
<organism evidence="1 2">
    <name type="scientific">Brucella lupini</name>
    <dbReference type="NCBI Taxonomy" id="255457"/>
    <lineage>
        <taxon>Bacteria</taxon>
        <taxon>Pseudomonadati</taxon>
        <taxon>Pseudomonadota</taxon>
        <taxon>Alphaproteobacteria</taxon>
        <taxon>Hyphomicrobiales</taxon>
        <taxon>Brucellaceae</taxon>
        <taxon>Brucella/Ochrobactrum group</taxon>
        <taxon>Brucella</taxon>
    </lineage>
</organism>
<dbReference type="InterPro" id="IPR013813">
    <property type="entry name" value="Endoribo_LPSP/chorism_mut-like"/>
</dbReference>
<gene>
    <name evidence="1" type="ORF">CES86_4063</name>
</gene>
<dbReference type="InterPro" id="IPR035959">
    <property type="entry name" value="RutC-like_sf"/>
</dbReference>
<reference evidence="1 2" key="1">
    <citation type="submission" date="2017-07" db="EMBL/GenBank/DDBJ databases">
        <title>Draft genome of Ochrobactrum lupini type strain LUP21.</title>
        <authorList>
            <person name="Krzyzanowska D.M."/>
            <person name="Jafra S."/>
        </authorList>
    </citation>
    <scope>NUCLEOTIDE SEQUENCE [LARGE SCALE GENOMIC DNA]</scope>
    <source>
        <strain evidence="1 2">LUP21</strain>
    </source>
</reference>
<name>A0A256GFY2_9HYPH</name>
<dbReference type="PANTHER" id="PTHR43760">
    <property type="entry name" value="ENDORIBONUCLEASE-RELATED"/>
    <property type="match status" value="1"/>
</dbReference>
<dbReference type="PANTHER" id="PTHR43760:SF1">
    <property type="entry name" value="ENDORIBONUCLEASE L-PSP_CHORISMATE MUTASE-LIKE DOMAIN-CONTAINING PROTEIN"/>
    <property type="match status" value="1"/>
</dbReference>